<dbReference type="AlphaFoldDB" id="A0A3L6PXL4"/>
<dbReference type="InterPro" id="IPR016024">
    <property type="entry name" value="ARM-type_fold"/>
</dbReference>
<feature type="transmembrane region" description="Helical" evidence="1">
    <location>
        <begin position="131"/>
        <end position="157"/>
    </location>
</feature>
<keyword evidence="1" id="KW-0472">Membrane</keyword>
<proteinExistence type="predicted"/>
<organism evidence="2 3">
    <name type="scientific">Panicum miliaceum</name>
    <name type="common">Proso millet</name>
    <name type="synonym">Broomcorn millet</name>
    <dbReference type="NCBI Taxonomy" id="4540"/>
    <lineage>
        <taxon>Eukaryota</taxon>
        <taxon>Viridiplantae</taxon>
        <taxon>Streptophyta</taxon>
        <taxon>Embryophyta</taxon>
        <taxon>Tracheophyta</taxon>
        <taxon>Spermatophyta</taxon>
        <taxon>Magnoliopsida</taxon>
        <taxon>Liliopsida</taxon>
        <taxon>Poales</taxon>
        <taxon>Poaceae</taxon>
        <taxon>PACMAD clade</taxon>
        <taxon>Panicoideae</taxon>
        <taxon>Panicodae</taxon>
        <taxon>Paniceae</taxon>
        <taxon>Panicinae</taxon>
        <taxon>Panicum</taxon>
        <taxon>Panicum sect. Panicum</taxon>
    </lineage>
</organism>
<dbReference type="Proteomes" id="UP000275267">
    <property type="component" value="Unassembled WGS sequence"/>
</dbReference>
<dbReference type="InterPro" id="IPR011989">
    <property type="entry name" value="ARM-like"/>
</dbReference>
<protein>
    <submittedName>
        <fullName evidence="2">Uncharacterized protein</fullName>
    </submittedName>
</protein>
<evidence type="ECO:0000256" key="1">
    <source>
        <dbReference type="SAM" id="Phobius"/>
    </source>
</evidence>
<comment type="caution">
    <text evidence="2">The sequence shown here is derived from an EMBL/GenBank/DDBJ whole genome shotgun (WGS) entry which is preliminary data.</text>
</comment>
<dbReference type="Gene3D" id="1.25.10.10">
    <property type="entry name" value="Leucine-rich Repeat Variant"/>
    <property type="match status" value="1"/>
</dbReference>
<dbReference type="SUPFAM" id="SSF48371">
    <property type="entry name" value="ARM repeat"/>
    <property type="match status" value="1"/>
</dbReference>
<keyword evidence="1" id="KW-1133">Transmembrane helix</keyword>
<dbReference type="EMBL" id="PQIB02000015">
    <property type="protein sequence ID" value="RLM66408.1"/>
    <property type="molecule type" value="Genomic_DNA"/>
</dbReference>
<name>A0A3L6PXL4_PANMI</name>
<reference evidence="3" key="1">
    <citation type="journal article" date="2019" name="Nat. Commun.">
        <title>The genome of broomcorn millet.</title>
        <authorList>
            <person name="Zou C."/>
            <person name="Miki D."/>
            <person name="Li D."/>
            <person name="Tang Q."/>
            <person name="Xiao L."/>
            <person name="Rajput S."/>
            <person name="Deng P."/>
            <person name="Jia W."/>
            <person name="Huang R."/>
            <person name="Zhang M."/>
            <person name="Sun Y."/>
            <person name="Hu J."/>
            <person name="Fu X."/>
            <person name="Schnable P.S."/>
            <person name="Li F."/>
            <person name="Zhang H."/>
            <person name="Feng B."/>
            <person name="Zhu X."/>
            <person name="Liu R."/>
            <person name="Schnable J.C."/>
            <person name="Zhu J.-K."/>
            <person name="Zhang H."/>
        </authorList>
    </citation>
    <scope>NUCLEOTIDE SEQUENCE [LARGE SCALE GENOMIC DNA]</scope>
</reference>
<dbReference type="STRING" id="4540.A0A3L6PXL4"/>
<gene>
    <name evidence="2" type="ORF">C2845_PM16G00830</name>
</gene>
<evidence type="ECO:0000313" key="3">
    <source>
        <dbReference type="Proteomes" id="UP000275267"/>
    </source>
</evidence>
<accession>A0A3L6PXL4</accession>
<dbReference type="OrthoDB" id="663631at2759"/>
<sequence length="774" mass="85302">MRYKKVMKEYGLGPNGGILTSLKGEDFFIGTKALPLHHVLIPQRVVDINVGPEWQVITARSRLFSSAVDPEDTFILNAPEVVAAQTEKIEAMEHGSWQRHRTNPVQGTAGLGGGAVAPFLASRRCCTCRIFFAKILSCGFTLAQFAAGFTSIVLAALRLSRQDYVEPADQGSSDHKSIRGSLNLFYGLVLAQGLASFLADTMLADDVKQVLKLSMTYQLGSSGVQIIRHYMLDTYMKCSGGSVREAMNMDMVSFAMEMVRSNSVADRLVGVRILDRILSVHKYRGFALMRLRASSDTVANVVGMLGLKNKTREEENTRGHAANVVLWLSPDILVESFPEVLHMVSSLLTLKTTTAMARRTPQSSSNVSIELTWLGVKILKKIMDNPDNCKKVTDAGDHVISSVVDLTAVSDDSSSISWSPETEEIIEEAVQVLHKLVRTTGDAGRVLRCKTSENLHVLRNIRKILEHPNSHTKLLTEALGVVACLALDETGKEEIGRSPRIVVKLVSFLLVSETATPSSRVELAKSAVEALVMLAVGSTSIAWRILEELKPEDVQQLVEMLSSDSTELRTMVAKLLGSLRVNSKPEHAHYNRTIDSQLPLLLKTIKLEVEKTEAPNLEEWRTKQGALLESIVSLSLQICKFIQATNFADALRNENLAVGVFMQKLKRILDLYKSQDTEFPGIRRVTVELIIWMVQSNSSYVEVFFYHQVDKAVKEVAETEARLEMFKMFCCGVGVVKHSDSISSLVGSAAFARASTGSMLQGQVVPAEHKVPIS</sequence>
<keyword evidence="1" id="KW-0812">Transmembrane</keyword>
<keyword evidence="3" id="KW-1185">Reference proteome</keyword>
<dbReference type="PANTHER" id="PTHR33115">
    <property type="entry name" value="ARM REPEAT SUPERFAMILY PROTEIN"/>
    <property type="match status" value="1"/>
</dbReference>
<dbReference type="PANTHER" id="PTHR33115:SF74">
    <property type="entry name" value="OS01G0524100 PROTEIN"/>
    <property type="match status" value="1"/>
</dbReference>
<evidence type="ECO:0000313" key="2">
    <source>
        <dbReference type="EMBL" id="RLM66408.1"/>
    </source>
</evidence>